<name>A0A183BW03_GLOPA</name>
<organism evidence="2 3">
    <name type="scientific">Globodera pallida</name>
    <name type="common">Potato cyst nematode worm</name>
    <name type="synonym">Heterodera pallida</name>
    <dbReference type="NCBI Taxonomy" id="36090"/>
    <lineage>
        <taxon>Eukaryota</taxon>
        <taxon>Metazoa</taxon>
        <taxon>Ecdysozoa</taxon>
        <taxon>Nematoda</taxon>
        <taxon>Chromadorea</taxon>
        <taxon>Rhabditida</taxon>
        <taxon>Tylenchina</taxon>
        <taxon>Tylenchomorpha</taxon>
        <taxon>Tylenchoidea</taxon>
        <taxon>Heteroderidae</taxon>
        <taxon>Heteroderinae</taxon>
        <taxon>Globodera</taxon>
    </lineage>
</organism>
<dbReference type="AlphaFoldDB" id="A0A183BW03"/>
<evidence type="ECO:0000313" key="3">
    <source>
        <dbReference type="WBParaSite" id="GPLIN_000479100"/>
    </source>
</evidence>
<accession>A0A183BW03</accession>
<keyword evidence="1" id="KW-0812">Transmembrane</keyword>
<keyword evidence="1" id="KW-1133">Transmembrane helix</keyword>
<reference evidence="2" key="2">
    <citation type="submission" date="2014-05" db="EMBL/GenBank/DDBJ databases">
        <title>The genome and life-stage specific transcriptomes of Globodera pallida elucidate key aspects of plant parasitism by a cyst nematode.</title>
        <authorList>
            <person name="Cotton J.A."/>
            <person name="Lilley C.J."/>
            <person name="Jones L.M."/>
            <person name="Kikuchi T."/>
            <person name="Reid A.J."/>
            <person name="Thorpe P."/>
            <person name="Tsai I.J."/>
            <person name="Beasley H."/>
            <person name="Blok V."/>
            <person name="Cock P.J.A."/>
            <person name="Van den Akker S.E."/>
            <person name="Holroyd N."/>
            <person name="Hunt M."/>
            <person name="Mantelin S."/>
            <person name="Naghra H."/>
            <person name="Pain A."/>
            <person name="Palomares-Rius J.E."/>
            <person name="Zarowiecki M."/>
            <person name="Berriman M."/>
            <person name="Jones J.T."/>
            <person name="Urwin P.E."/>
        </authorList>
    </citation>
    <scope>NUCLEOTIDE SEQUENCE [LARGE SCALE GENOMIC DNA]</scope>
    <source>
        <strain evidence="2">Lindley</strain>
    </source>
</reference>
<keyword evidence="2" id="KW-1185">Reference proteome</keyword>
<reference evidence="3" key="3">
    <citation type="submission" date="2016-06" db="UniProtKB">
        <authorList>
            <consortium name="WormBaseParasite"/>
        </authorList>
    </citation>
    <scope>IDENTIFICATION</scope>
</reference>
<keyword evidence="1" id="KW-0472">Membrane</keyword>
<feature type="transmembrane region" description="Helical" evidence="1">
    <location>
        <begin position="56"/>
        <end position="78"/>
    </location>
</feature>
<evidence type="ECO:0000313" key="2">
    <source>
        <dbReference type="Proteomes" id="UP000050741"/>
    </source>
</evidence>
<protein>
    <submittedName>
        <fullName evidence="3">Uncharacterized protein</fullName>
    </submittedName>
</protein>
<reference evidence="2" key="1">
    <citation type="submission" date="2013-12" db="EMBL/GenBank/DDBJ databases">
        <authorList>
            <person name="Aslett M."/>
        </authorList>
    </citation>
    <scope>NUCLEOTIDE SEQUENCE [LARGE SCALE GENOMIC DNA]</scope>
    <source>
        <strain evidence="2">Lindley</strain>
    </source>
</reference>
<feature type="transmembrane region" description="Helical" evidence="1">
    <location>
        <begin position="84"/>
        <end position="105"/>
    </location>
</feature>
<proteinExistence type="predicted"/>
<dbReference type="WBParaSite" id="GPLIN_000479100">
    <property type="protein sequence ID" value="GPLIN_000479100"/>
    <property type="gene ID" value="GPLIN_000479100"/>
</dbReference>
<evidence type="ECO:0000256" key="1">
    <source>
        <dbReference type="SAM" id="Phobius"/>
    </source>
</evidence>
<sequence length="202" mass="22690">MYSGRPNYYFNLMNPRKEGEFVTEQRCACPTSQLYAIKFNKVKCKLMNGANKSCELLLTGLLCIMFTIALVILIGLAATHGNSAIIVGIIVSVAAIIVLILYAVFSEFTHTALEVLYKCRSCGHEVHVTYEVLPQPFAGCAGGDIFNESGRYTRTCQEPEPLTLNATAYEDINRTYHDMSSCYHQCFCNSMNWTDQLINRLR</sequence>
<dbReference type="Proteomes" id="UP000050741">
    <property type="component" value="Unassembled WGS sequence"/>
</dbReference>